<sequence>MDHDWGGWPEDEDHTGDTSADTGDLPGAEESLGYDDPGGYPEAHDLGDPGDSGDDPGHEDGHADAGYLEDEPMSVLGDGQDLADLGADDTPGDDGGDPPHGDGPDAWQLPDDDGEPVSTETVVGANPDVDPDADWSPADFPEQLELTPPAPVDGYPWSDPSAVAEPGTGDDPTTVPQDAPPSADLLDYAATEGAGDPWAALLGSDDPAASSLGRWWSPT</sequence>
<reference evidence="2" key="1">
    <citation type="submission" date="2021-01" db="EMBL/GenBank/DDBJ databases">
        <title>Whole genome shotgun sequence of Virgisporangium aliadipatigenens NBRC 105644.</title>
        <authorList>
            <person name="Komaki H."/>
            <person name="Tamura T."/>
        </authorList>
    </citation>
    <scope>NUCLEOTIDE SEQUENCE</scope>
    <source>
        <strain evidence="2">NBRC 105644</strain>
    </source>
</reference>
<evidence type="ECO:0000256" key="1">
    <source>
        <dbReference type="SAM" id="MobiDB-lite"/>
    </source>
</evidence>
<dbReference type="AlphaFoldDB" id="A0A8J4DPK9"/>
<protein>
    <submittedName>
        <fullName evidence="2">Uncharacterized protein</fullName>
    </submittedName>
</protein>
<dbReference type="EMBL" id="BOPF01000007">
    <property type="protein sequence ID" value="GIJ45609.1"/>
    <property type="molecule type" value="Genomic_DNA"/>
</dbReference>
<accession>A0A8J4DPK9</accession>
<evidence type="ECO:0000313" key="2">
    <source>
        <dbReference type="EMBL" id="GIJ45609.1"/>
    </source>
</evidence>
<dbReference type="Proteomes" id="UP000619260">
    <property type="component" value="Unassembled WGS sequence"/>
</dbReference>
<evidence type="ECO:0000313" key="3">
    <source>
        <dbReference type="Proteomes" id="UP000619260"/>
    </source>
</evidence>
<comment type="caution">
    <text evidence="2">The sequence shown here is derived from an EMBL/GenBank/DDBJ whole genome shotgun (WGS) entry which is preliminary data.</text>
</comment>
<name>A0A8J4DPK9_9ACTN</name>
<feature type="compositionally biased region" description="Low complexity" evidence="1">
    <location>
        <begin position="76"/>
        <end position="85"/>
    </location>
</feature>
<feature type="region of interest" description="Disordered" evidence="1">
    <location>
        <begin position="1"/>
        <end position="184"/>
    </location>
</feature>
<organism evidence="2 3">
    <name type="scientific">Virgisporangium aliadipatigenens</name>
    <dbReference type="NCBI Taxonomy" id="741659"/>
    <lineage>
        <taxon>Bacteria</taxon>
        <taxon>Bacillati</taxon>
        <taxon>Actinomycetota</taxon>
        <taxon>Actinomycetes</taxon>
        <taxon>Micromonosporales</taxon>
        <taxon>Micromonosporaceae</taxon>
        <taxon>Virgisporangium</taxon>
    </lineage>
</organism>
<feature type="compositionally biased region" description="Acidic residues" evidence="1">
    <location>
        <begin position="86"/>
        <end position="96"/>
    </location>
</feature>
<proteinExistence type="predicted"/>
<gene>
    <name evidence="2" type="ORF">Val02_24950</name>
</gene>
<keyword evidence="3" id="KW-1185">Reference proteome</keyword>
<dbReference type="RefSeq" id="WP_203899124.1">
    <property type="nucleotide sequence ID" value="NZ_BOPF01000007.1"/>
</dbReference>